<accession>A0AA36B1B5</accession>
<organism evidence="2 3">
    <name type="scientific">Octopus vulgaris</name>
    <name type="common">Common octopus</name>
    <dbReference type="NCBI Taxonomy" id="6645"/>
    <lineage>
        <taxon>Eukaryota</taxon>
        <taxon>Metazoa</taxon>
        <taxon>Spiralia</taxon>
        <taxon>Lophotrochozoa</taxon>
        <taxon>Mollusca</taxon>
        <taxon>Cephalopoda</taxon>
        <taxon>Coleoidea</taxon>
        <taxon>Octopodiformes</taxon>
        <taxon>Octopoda</taxon>
        <taxon>Incirrata</taxon>
        <taxon>Octopodidae</taxon>
        <taxon>Octopus</taxon>
    </lineage>
</organism>
<evidence type="ECO:0000259" key="1">
    <source>
        <dbReference type="PROSITE" id="PS00028"/>
    </source>
</evidence>
<evidence type="ECO:0000313" key="3">
    <source>
        <dbReference type="Proteomes" id="UP001162480"/>
    </source>
</evidence>
<evidence type="ECO:0000313" key="2">
    <source>
        <dbReference type="EMBL" id="CAI9725411.1"/>
    </source>
</evidence>
<keyword evidence="3" id="KW-1185">Reference proteome</keyword>
<dbReference type="InterPro" id="IPR013087">
    <property type="entry name" value="Znf_C2H2_type"/>
</dbReference>
<dbReference type="AlphaFoldDB" id="A0AA36B1B5"/>
<name>A0AA36B1B5_OCTVU</name>
<dbReference type="Proteomes" id="UP001162480">
    <property type="component" value="Chromosome 7"/>
</dbReference>
<gene>
    <name evidence="2" type="ORF">OCTVUL_1B013507</name>
</gene>
<proteinExistence type="predicted"/>
<sequence>MKCHAGLCDGGASRAPTPSPLFSFQCDHCSRFILTAVGRSQHIRHKHPAVANARRIAARLEQVVKKRADRAAAAEASGRRRRGCWSDEEVAVLVEKEAELSKAGVRQINAAIARTEGAGCDKVGPPTLKTGNG</sequence>
<protein>
    <submittedName>
        <fullName evidence="2">---NA</fullName>
    </submittedName>
</protein>
<dbReference type="PROSITE" id="PS00028">
    <property type="entry name" value="ZINC_FINGER_C2H2_1"/>
    <property type="match status" value="1"/>
</dbReference>
<feature type="domain" description="C2H2-type" evidence="1">
    <location>
        <begin position="26"/>
        <end position="47"/>
    </location>
</feature>
<reference evidence="2" key="1">
    <citation type="submission" date="2023-08" db="EMBL/GenBank/DDBJ databases">
        <authorList>
            <person name="Alioto T."/>
            <person name="Alioto T."/>
            <person name="Gomez Garrido J."/>
        </authorList>
    </citation>
    <scope>NUCLEOTIDE SEQUENCE</scope>
</reference>
<dbReference type="EMBL" id="OX597820">
    <property type="protein sequence ID" value="CAI9725411.1"/>
    <property type="molecule type" value="Genomic_DNA"/>
</dbReference>